<dbReference type="Proteomes" id="UP000681722">
    <property type="component" value="Unassembled WGS sequence"/>
</dbReference>
<dbReference type="EMBL" id="CAJNOQ010024931">
    <property type="protein sequence ID" value="CAF1532514.1"/>
    <property type="molecule type" value="Genomic_DNA"/>
</dbReference>
<comment type="caution">
    <text evidence="1">The sequence shown here is derived from an EMBL/GenBank/DDBJ whole genome shotgun (WGS) entry which is preliminary data.</text>
</comment>
<evidence type="ECO:0000313" key="3">
    <source>
        <dbReference type="Proteomes" id="UP000663829"/>
    </source>
</evidence>
<proteinExistence type="predicted"/>
<accession>A0A815VMY8</accession>
<reference evidence="1" key="1">
    <citation type="submission" date="2021-02" db="EMBL/GenBank/DDBJ databases">
        <authorList>
            <person name="Nowell W R."/>
        </authorList>
    </citation>
    <scope>NUCLEOTIDE SEQUENCE</scope>
</reference>
<organism evidence="1 3">
    <name type="scientific">Didymodactylos carnosus</name>
    <dbReference type="NCBI Taxonomy" id="1234261"/>
    <lineage>
        <taxon>Eukaryota</taxon>
        <taxon>Metazoa</taxon>
        <taxon>Spiralia</taxon>
        <taxon>Gnathifera</taxon>
        <taxon>Rotifera</taxon>
        <taxon>Eurotatoria</taxon>
        <taxon>Bdelloidea</taxon>
        <taxon>Philodinida</taxon>
        <taxon>Philodinidae</taxon>
        <taxon>Didymodactylos</taxon>
    </lineage>
</organism>
<gene>
    <name evidence="1" type="ORF">GPM918_LOCUS38137</name>
    <name evidence="2" type="ORF">SRO942_LOCUS38936</name>
</gene>
<evidence type="ECO:0000313" key="1">
    <source>
        <dbReference type="EMBL" id="CAF1532514.1"/>
    </source>
</evidence>
<dbReference type="Proteomes" id="UP000663829">
    <property type="component" value="Unassembled WGS sequence"/>
</dbReference>
<dbReference type="AlphaFoldDB" id="A0A815VMY8"/>
<sequence length="70" mass="8379">MQFFTLFPRQSKIFSPFSDNVRANLISIPSIPFDLNEVEEEANNRRITMDEQQQHFENENKEQLEEFDKA</sequence>
<name>A0A815VMY8_9BILA</name>
<evidence type="ECO:0000313" key="2">
    <source>
        <dbReference type="EMBL" id="CAF4391899.1"/>
    </source>
</evidence>
<protein>
    <submittedName>
        <fullName evidence="1">Uncharacterized protein</fullName>
    </submittedName>
</protein>
<dbReference type="EMBL" id="CAJOBC010090520">
    <property type="protein sequence ID" value="CAF4391899.1"/>
    <property type="molecule type" value="Genomic_DNA"/>
</dbReference>
<feature type="non-terminal residue" evidence="1">
    <location>
        <position position="1"/>
    </location>
</feature>
<keyword evidence="3" id="KW-1185">Reference proteome</keyword>